<comment type="similarity">
    <text evidence="6">Belongs to the major facilitator superfamily. Allantoate permease family.</text>
</comment>
<reference evidence="7" key="2">
    <citation type="submission" date="2021-01" db="EMBL/GenBank/DDBJ databases">
        <authorList>
            <person name="Schikora-Tamarit M.A."/>
        </authorList>
    </citation>
    <scope>NUCLEOTIDE SEQUENCE</scope>
    <source>
        <strain evidence="7">NCAIM Y.01608</strain>
    </source>
</reference>
<dbReference type="Pfam" id="PF07690">
    <property type="entry name" value="MFS_1"/>
    <property type="match status" value="1"/>
</dbReference>
<dbReference type="FunFam" id="1.20.1250.20:FF:000064">
    <property type="entry name" value="MFS allantoate transporter"/>
    <property type="match status" value="1"/>
</dbReference>
<reference evidence="7" key="1">
    <citation type="journal article" date="2021" name="Open Biol.">
        <title>Shared evolutionary footprints suggest mitochondrial oxidative damage underlies multiple complex I losses in fungi.</title>
        <authorList>
            <person name="Schikora-Tamarit M.A."/>
            <person name="Marcet-Houben M."/>
            <person name="Nosek J."/>
            <person name="Gabaldon T."/>
        </authorList>
    </citation>
    <scope>NUCLEOTIDE SEQUENCE</scope>
    <source>
        <strain evidence="7">NCAIM Y.01608</strain>
    </source>
</reference>
<comment type="subcellular location">
    <subcellularLocation>
        <location evidence="1">Membrane</location>
        <topology evidence="1">Multi-pass membrane protein</topology>
    </subcellularLocation>
</comment>
<proteinExistence type="inferred from homology"/>
<dbReference type="PANTHER" id="PTHR43791">
    <property type="entry name" value="PERMEASE-RELATED"/>
    <property type="match status" value="1"/>
</dbReference>
<dbReference type="AlphaFoldDB" id="A0A1B7SI41"/>
<keyword evidence="2" id="KW-0813">Transport</keyword>
<gene>
    <name evidence="7" type="ORF">OGATHE_004225</name>
</gene>
<evidence type="ECO:0000313" key="8">
    <source>
        <dbReference type="Proteomes" id="UP000788993"/>
    </source>
</evidence>
<dbReference type="Gene3D" id="1.20.1250.20">
    <property type="entry name" value="MFS general substrate transporter like domains"/>
    <property type="match status" value="2"/>
</dbReference>
<evidence type="ECO:0000256" key="2">
    <source>
        <dbReference type="ARBA" id="ARBA00022448"/>
    </source>
</evidence>
<comment type="caution">
    <text evidence="7">The sequence shown here is derived from an EMBL/GenBank/DDBJ whole genome shotgun (WGS) entry which is preliminary data.</text>
</comment>
<dbReference type="GO" id="GO:0022857">
    <property type="term" value="F:transmembrane transporter activity"/>
    <property type="evidence" value="ECO:0007669"/>
    <property type="project" value="InterPro"/>
</dbReference>
<keyword evidence="5" id="KW-0472">Membrane</keyword>
<dbReference type="InterPro" id="IPR011701">
    <property type="entry name" value="MFS"/>
</dbReference>
<dbReference type="PANTHER" id="PTHR43791:SF10">
    <property type="entry name" value="MAJOR FACILITATOR SUPERFAMILY (MFS) PROFILE DOMAIN-CONTAINING PROTEIN"/>
    <property type="match status" value="1"/>
</dbReference>
<evidence type="ECO:0000256" key="6">
    <source>
        <dbReference type="ARBA" id="ARBA00037968"/>
    </source>
</evidence>
<name>A0A1B7SI41_9ASCO</name>
<dbReference type="EMBL" id="JAEUBD010001266">
    <property type="protein sequence ID" value="KAH3662650.1"/>
    <property type="molecule type" value="Genomic_DNA"/>
</dbReference>
<keyword evidence="3" id="KW-0812">Transmembrane</keyword>
<evidence type="ECO:0000256" key="5">
    <source>
        <dbReference type="ARBA" id="ARBA00023136"/>
    </source>
</evidence>
<dbReference type="GO" id="GO:0016020">
    <property type="term" value="C:membrane"/>
    <property type="evidence" value="ECO:0007669"/>
    <property type="project" value="UniProtKB-SubCell"/>
</dbReference>
<dbReference type="SUPFAM" id="SSF103473">
    <property type="entry name" value="MFS general substrate transporter"/>
    <property type="match status" value="1"/>
</dbReference>
<evidence type="ECO:0000313" key="7">
    <source>
        <dbReference type="EMBL" id="KAH3662650.1"/>
    </source>
</evidence>
<protein>
    <submittedName>
        <fullName evidence="7">Uncharacterized protein</fullName>
    </submittedName>
</protein>
<accession>A0A1B7SI41</accession>
<keyword evidence="8" id="KW-1185">Reference proteome</keyword>
<dbReference type="Proteomes" id="UP000788993">
    <property type="component" value="Unassembled WGS sequence"/>
</dbReference>
<keyword evidence="4" id="KW-1133">Transmembrane helix</keyword>
<dbReference type="InterPro" id="IPR036259">
    <property type="entry name" value="MFS_trans_sf"/>
</dbReference>
<evidence type="ECO:0000256" key="1">
    <source>
        <dbReference type="ARBA" id="ARBA00004141"/>
    </source>
</evidence>
<evidence type="ECO:0000256" key="3">
    <source>
        <dbReference type="ARBA" id="ARBA00022692"/>
    </source>
</evidence>
<sequence>MDNYIKEETMSDKDELHVSEASVYIDKAKLFRKVDLRILPLMIVTYGLQFMDKLALGQSSVFGLKTDLELVGQDYSWTSSIFYFGYMFGNLASVRVLQIVPIGKFVSVSVCLWGITLACTGACENYAGLLAARFFLGLLESVVSPSFVLITGMWWKPEQQSARSGIWFAGNDAGAIVGSFLSFGLGHITGKLSPWRYIFIVYGCITFVWSFAIFFFLPDSPSKASFLTESEKQYYAENMKNQKVEDDWSWDEFFSCMTNINFWLLLGSVVLSILPNSGVQSYGNIILNNFGFSAINTTLLNLPGSIIAWIAITASGLIASRKKGLRCLMISVCCIFAIVGGSLIYKGQTLGAKLTGFYFVLVQTATFPLLLSMASSNFVGSTRKTVVSNSMFLIYCASNIAGPQLFRSQDAPTYTYAFRSWVICFCLNVAAAVAMAINSYIQNKRQQTSSDGDPEFQYLY</sequence>
<evidence type="ECO:0000256" key="4">
    <source>
        <dbReference type="ARBA" id="ARBA00022989"/>
    </source>
</evidence>
<dbReference type="RefSeq" id="XP_018211063.1">
    <property type="nucleotide sequence ID" value="XM_018357287.1"/>
</dbReference>
<organism evidence="7 8">
    <name type="scientific">Ogataea polymorpha</name>
    <dbReference type="NCBI Taxonomy" id="460523"/>
    <lineage>
        <taxon>Eukaryota</taxon>
        <taxon>Fungi</taxon>
        <taxon>Dikarya</taxon>
        <taxon>Ascomycota</taxon>
        <taxon>Saccharomycotina</taxon>
        <taxon>Pichiomycetes</taxon>
        <taxon>Pichiales</taxon>
        <taxon>Pichiaceae</taxon>
        <taxon>Ogataea</taxon>
    </lineage>
</organism>